<evidence type="ECO:0000313" key="3">
    <source>
        <dbReference type="Proteomes" id="UP000504693"/>
    </source>
</evidence>
<evidence type="ECO:0000313" key="2">
    <source>
        <dbReference type="EMBL" id="QKG72115.1"/>
    </source>
</evidence>
<dbReference type="Pfam" id="PF13557">
    <property type="entry name" value="Phenol_MetA_deg"/>
    <property type="match status" value="1"/>
</dbReference>
<evidence type="ECO:0000256" key="1">
    <source>
        <dbReference type="SAM" id="SignalP"/>
    </source>
</evidence>
<keyword evidence="3" id="KW-1185">Reference proteome</keyword>
<feature type="chain" id="PRO_5028825712" evidence="1">
    <location>
        <begin position="27"/>
        <end position="345"/>
    </location>
</feature>
<dbReference type="AlphaFoldDB" id="A0A7D3XAW3"/>
<protein>
    <submittedName>
        <fullName evidence="2">Transporter</fullName>
    </submittedName>
</protein>
<proteinExistence type="predicted"/>
<organism evidence="2 3">
    <name type="scientific">Erythrobacter mangrovi</name>
    <dbReference type="NCBI Taxonomy" id="2739433"/>
    <lineage>
        <taxon>Bacteria</taxon>
        <taxon>Pseudomonadati</taxon>
        <taxon>Pseudomonadota</taxon>
        <taxon>Alphaproteobacteria</taxon>
        <taxon>Sphingomonadales</taxon>
        <taxon>Erythrobacteraceae</taxon>
        <taxon>Erythrobacter/Porphyrobacter group</taxon>
        <taxon>Erythrobacter</taxon>
    </lineage>
</organism>
<dbReference type="KEGG" id="emv:HQR01_12470"/>
<name>A0A7D3XAW3_9SPHN</name>
<accession>A0A7D3XAW3</accession>
<reference evidence="2 3" key="1">
    <citation type="submission" date="2020-05" db="EMBL/GenBank/DDBJ databases">
        <title>Erythrobacter mangrovi sp. nov., isolated from rhizosphere soil of mangrove plant (Kandelia candel).</title>
        <authorList>
            <person name="Ye Y.H."/>
        </authorList>
    </citation>
    <scope>NUCLEOTIDE SEQUENCE [LARGE SCALE GENOMIC DNA]</scope>
    <source>
        <strain evidence="2 3">EB310</strain>
    </source>
</reference>
<feature type="signal peptide" evidence="1">
    <location>
        <begin position="1"/>
        <end position="26"/>
    </location>
</feature>
<gene>
    <name evidence="2" type="ORF">HQR01_12470</name>
</gene>
<sequence>MPSRLKRSALLSSALFCLLGAEPAMAHHVTVSGPANAAGAITTVSPETAKAGDLVLGVEFYVEDYSAFSDAELIEFAEDDNEGVHNTDTAYISTLGLEYGLTDRLNLSLSLPFIVRNGIREAGHHGDDGDGDGSESEVETLGTADGIGDLQLGARFALLNRENDGVGVTLLAGLSVPTGATRQRTNGGERFESEFQPGSGSWDPRFGLALGKDFGPLSASANVLYTLRTEGSQDTNLGDHLAFNAGLSWRLGKGAHVHADGSFERHEALDLILEVNGEWEERERVGSVRDIHSGGTQIFVAPGVRYSSANGWSIFTSVGIPVHEDLNGIQNETDIRFKLGAGLNF</sequence>
<keyword evidence="1" id="KW-0732">Signal</keyword>
<dbReference type="RefSeq" id="WP_173215174.1">
    <property type="nucleotide sequence ID" value="NZ_CP053921.1"/>
</dbReference>
<dbReference type="InterPro" id="IPR025737">
    <property type="entry name" value="FApF"/>
</dbReference>
<dbReference type="EMBL" id="CP053921">
    <property type="protein sequence ID" value="QKG72115.1"/>
    <property type="molecule type" value="Genomic_DNA"/>
</dbReference>
<dbReference type="Proteomes" id="UP000504693">
    <property type="component" value="Chromosome"/>
</dbReference>
<dbReference type="SUPFAM" id="SSF56935">
    <property type="entry name" value="Porins"/>
    <property type="match status" value="1"/>
</dbReference>